<keyword evidence="2" id="KW-1185">Reference proteome</keyword>
<proteinExistence type="predicted"/>
<accession>A0A1G7BNT0</accession>
<evidence type="ECO:0000313" key="1">
    <source>
        <dbReference type="EMBL" id="SDE28613.1"/>
    </source>
</evidence>
<reference evidence="1 2" key="1">
    <citation type="submission" date="2016-10" db="EMBL/GenBank/DDBJ databases">
        <authorList>
            <person name="de Groot N.N."/>
        </authorList>
    </citation>
    <scope>NUCLEOTIDE SEQUENCE [LARGE SCALE GENOMIC DNA]</scope>
    <source>
        <strain evidence="1 2">DSM 22220</strain>
    </source>
</reference>
<dbReference type="Proteomes" id="UP000199344">
    <property type="component" value="Unassembled WGS sequence"/>
</dbReference>
<dbReference type="RefSeq" id="WP_090523486.1">
    <property type="nucleotide sequence ID" value="NZ_FNAH01000005.1"/>
</dbReference>
<dbReference type="STRING" id="591205.SAMN05421538_105153"/>
<evidence type="ECO:0000313" key="2">
    <source>
        <dbReference type="Proteomes" id="UP000199344"/>
    </source>
</evidence>
<protein>
    <recommendedName>
        <fullName evidence="3">Methyltransferase domain-containing protein</fullName>
    </recommendedName>
</protein>
<name>A0A1G7BNT0_9RHOB</name>
<dbReference type="AlphaFoldDB" id="A0A1G7BNT0"/>
<evidence type="ECO:0008006" key="3">
    <source>
        <dbReference type="Google" id="ProtNLM"/>
    </source>
</evidence>
<organism evidence="1 2">
    <name type="scientific">Paracoccus isoporae</name>
    <dbReference type="NCBI Taxonomy" id="591205"/>
    <lineage>
        <taxon>Bacteria</taxon>
        <taxon>Pseudomonadati</taxon>
        <taxon>Pseudomonadota</taxon>
        <taxon>Alphaproteobacteria</taxon>
        <taxon>Rhodobacterales</taxon>
        <taxon>Paracoccaceae</taxon>
        <taxon>Paracoccus</taxon>
    </lineage>
</organism>
<dbReference type="Gene3D" id="3.40.50.150">
    <property type="entry name" value="Vaccinia Virus protein VP39"/>
    <property type="match status" value="1"/>
</dbReference>
<dbReference type="InterPro" id="IPR029063">
    <property type="entry name" value="SAM-dependent_MTases_sf"/>
</dbReference>
<dbReference type="OrthoDB" id="7836265at2"/>
<sequence length="232" mass="26921">MATGWRKKLRAIKTSAQENDFVDEGAYKLAKYVSDGEFSYEKYREIQTIGNKAKIGNQWVPEEHICILARILSERHPGPVRYGVCHGTRRGKEQEWFEKYLADGADVFGTEISDTATDFPKTIQWDFHERKAEWEGRFDFIYSNSWDHTYDPKLLFTTWASCLNKNGYLMIDHGWNYDPDRVDLLDAFGISETNLITLLNRECAEFGQVEDVIDGGHHKRLPIRTILFKALS</sequence>
<gene>
    <name evidence="1" type="ORF">SAMN05421538_105153</name>
</gene>
<dbReference type="SUPFAM" id="SSF53335">
    <property type="entry name" value="S-adenosyl-L-methionine-dependent methyltransferases"/>
    <property type="match status" value="1"/>
</dbReference>
<dbReference type="EMBL" id="FNAH01000005">
    <property type="protein sequence ID" value="SDE28613.1"/>
    <property type="molecule type" value="Genomic_DNA"/>
</dbReference>